<name>A0ABQ7S669_9ACAR</name>
<dbReference type="Proteomes" id="UP000825002">
    <property type="component" value="Unassembled WGS sequence"/>
</dbReference>
<keyword evidence="5 8" id="KW-0472">Membrane</keyword>
<evidence type="ECO:0000256" key="4">
    <source>
        <dbReference type="ARBA" id="ARBA00022989"/>
    </source>
</evidence>
<comment type="subcellular location">
    <subcellularLocation>
        <location evidence="1">Membrane</location>
        <topology evidence="1">Multi-pass membrane protein</topology>
    </subcellularLocation>
</comment>
<evidence type="ECO:0000256" key="8">
    <source>
        <dbReference type="SAM" id="Phobius"/>
    </source>
</evidence>
<evidence type="ECO:0000256" key="7">
    <source>
        <dbReference type="SAM" id="MobiDB-lite"/>
    </source>
</evidence>
<keyword evidence="3 8" id="KW-0812">Transmembrane</keyword>
<keyword evidence="6" id="KW-0012">Acyltransferase</keyword>
<feature type="transmembrane region" description="Helical" evidence="8">
    <location>
        <begin position="1012"/>
        <end position="1032"/>
    </location>
</feature>
<evidence type="ECO:0000259" key="9">
    <source>
        <dbReference type="Pfam" id="PF13325"/>
    </source>
</evidence>
<dbReference type="InterPro" id="IPR049941">
    <property type="entry name" value="LPLAT_7/PORCN-like"/>
</dbReference>
<evidence type="ECO:0000256" key="1">
    <source>
        <dbReference type="ARBA" id="ARBA00004141"/>
    </source>
</evidence>
<evidence type="ECO:0000313" key="11">
    <source>
        <dbReference type="Proteomes" id="UP000825002"/>
    </source>
</evidence>
<feature type="transmembrane region" description="Helical" evidence="8">
    <location>
        <begin position="1243"/>
        <end position="1263"/>
    </location>
</feature>
<dbReference type="InterPro" id="IPR004299">
    <property type="entry name" value="MBOAT_fam"/>
</dbReference>
<feature type="transmembrane region" description="Helical" evidence="8">
    <location>
        <begin position="1356"/>
        <end position="1378"/>
    </location>
</feature>
<dbReference type="Pfam" id="PF13325">
    <property type="entry name" value="MCRS_N"/>
    <property type="match status" value="1"/>
</dbReference>
<feature type="non-terminal residue" evidence="10">
    <location>
        <position position="1"/>
    </location>
</feature>
<dbReference type="CDD" id="cd10431">
    <property type="entry name" value="GHITM"/>
    <property type="match status" value="1"/>
</dbReference>
<dbReference type="InterPro" id="IPR006214">
    <property type="entry name" value="Bax_inhibitor_1-related"/>
</dbReference>
<keyword evidence="4 8" id="KW-1133">Transmembrane helix</keyword>
<feature type="transmembrane region" description="Helical" evidence="8">
    <location>
        <begin position="1275"/>
        <end position="1294"/>
    </location>
</feature>
<dbReference type="InterPro" id="IPR025999">
    <property type="entry name" value="MCRS_N"/>
</dbReference>
<protein>
    <submittedName>
        <fullName evidence="10">Growth hormone-inducible transmembrane protein</fullName>
    </submittedName>
</protein>
<comment type="caution">
    <text evidence="10">The sequence shown here is derived from an EMBL/GenBank/DDBJ whole genome shotgun (WGS) entry which is preliminary data.</text>
</comment>
<organism evidence="10 11">
    <name type="scientific">Fragariocoptes setiger</name>
    <dbReference type="NCBI Taxonomy" id="1670756"/>
    <lineage>
        <taxon>Eukaryota</taxon>
        <taxon>Metazoa</taxon>
        <taxon>Ecdysozoa</taxon>
        <taxon>Arthropoda</taxon>
        <taxon>Chelicerata</taxon>
        <taxon>Arachnida</taxon>
        <taxon>Acari</taxon>
        <taxon>Acariformes</taxon>
        <taxon>Trombidiformes</taxon>
        <taxon>Prostigmata</taxon>
        <taxon>Eupodina</taxon>
        <taxon>Eriophyoidea</taxon>
        <taxon>Phytoptidae</taxon>
        <taxon>Fragariocoptes</taxon>
    </lineage>
</organism>
<feature type="transmembrane region" description="Helical" evidence="8">
    <location>
        <begin position="1044"/>
        <end position="1061"/>
    </location>
</feature>
<dbReference type="PANTHER" id="PTHR13906:SF4">
    <property type="entry name" value="LYSOPHOSPHOLIPID ACYLTRANSFERASE 6"/>
    <property type="match status" value="1"/>
</dbReference>
<feature type="transmembrane region" description="Helical" evidence="8">
    <location>
        <begin position="1212"/>
        <end position="1231"/>
    </location>
</feature>
<gene>
    <name evidence="10" type="primary">GHITM</name>
    <name evidence="10" type="ORF">GZH46_02758</name>
</gene>
<feature type="region of interest" description="Disordered" evidence="7">
    <location>
        <begin position="41"/>
        <end position="93"/>
    </location>
</feature>
<evidence type="ECO:0000256" key="3">
    <source>
        <dbReference type="ARBA" id="ARBA00022692"/>
    </source>
</evidence>
<feature type="transmembrane region" description="Helical" evidence="8">
    <location>
        <begin position="1300"/>
        <end position="1321"/>
    </location>
</feature>
<evidence type="ECO:0000256" key="5">
    <source>
        <dbReference type="ARBA" id="ARBA00023136"/>
    </source>
</evidence>
<feature type="transmembrane region" description="Helical" evidence="8">
    <location>
        <begin position="1165"/>
        <end position="1191"/>
    </location>
</feature>
<evidence type="ECO:0000256" key="6">
    <source>
        <dbReference type="ARBA" id="ARBA00023315"/>
    </source>
</evidence>
<keyword evidence="11" id="KW-1185">Reference proteome</keyword>
<dbReference type="InterPro" id="IPR035871">
    <property type="entry name" value="GHITM"/>
</dbReference>
<dbReference type="Pfam" id="PF01027">
    <property type="entry name" value="Bax1-I"/>
    <property type="match status" value="1"/>
</dbReference>
<proteinExistence type="predicted"/>
<evidence type="ECO:0000256" key="2">
    <source>
        <dbReference type="ARBA" id="ARBA00022679"/>
    </source>
</evidence>
<dbReference type="PANTHER" id="PTHR13906">
    <property type="entry name" value="PORCUPINE"/>
    <property type="match status" value="1"/>
</dbReference>
<reference evidence="10 11" key="1">
    <citation type="submission" date="2020-10" db="EMBL/GenBank/DDBJ databases">
        <authorList>
            <person name="Klimov P.B."/>
            <person name="Dyachkov S.M."/>
            <person name="Chetverikov P.E."/>
        </authorList>
    </citation>
    <scope>NUCLEOTIDE SEQUENCE [LARGE SCALE GENOMIC DNA]</scope>
    <source>
        <strain evidence="10">BMOC 18-1129-001#AD2665</strain>
        <tissue evidence="10">Entire mites</tissue>
    </source>
</reference>
<feature type="domain" description="Microspherule protein N-terminal" evidence="9">
    <location>
        <begin position="97"/>
        <end position="311"/>
    </location>
</feature>
<evidence type="ECO:0000313" key="10">
    <source>
        <dbReference type="EMBL" id="KAG9508740.1"/>
    </source>
</evidence>
<accession>A0ABQ7S669</accession>
<sequence>FVHVTIKSQTIIIVMASMEKSVRKPRVAKTVILPVPSLVEGRPKRNTRAPNRFENEEPTSDSSLSTGAKATPVTPLKTQKRRRHRNARDSAIRNLGRWKPTDDLALLLGVLQTNDLQAVHKGIKFTCKFNIQEIEDRWYALLYYTPIQRVAMAAMRQLSASTVARIHAKTLFSDEEEAVLKTITTGMGKPPPTLTTFENLLAQHPDVFSPYRTAKILQRHWQSMRFHNLTSYEHNGRLMVYQSRRDDLPSFNEAEEAVDQEIISSTTDNNSTTIFVAKDDLIHQELMLNQRRIKRAIRRLENEIPKWQALVSSIRSTPHSDFDDSNINLAVLRGRHMRYLMILRQITFGRCTKDSTVDVDLSLEGPATKISRRQGMIEMLPTGEFVITNTDDSYTVLSTLNDSESGKLLAFATGTQASLKKFPDDIVDCHSESLLKRAFKRYLINNFQNIDRYPIKLHLFISQVPCGVFKKYQGIQATDSVGNIIKRKPGRGQVINGSNVYVQKPPCVEKIVNWIENGIQGKKLKGKYDATLESLVIGACGFPDESSVTDEIKKYIPTNICPKILYCPEFIHKDLQRFRNNGIERKPLPINYVWWSRITNNMPEKITDGRPTGLTKRAIESGKIKYLQVGDIRLREDIETLLRDQINLLACHGVGLGLSIPYRLTPTKWRNEFNYLPGLLMVYYCFRDQANSFVIYSLLSYVTIRFSPAQIVHRTTLCLSLGFLSYAHLSRQIMDYGGYVIDISGPFMIAVQKMTSLGFCIHDGVARNPQDLTEEQRALAVKQPPSLREFLGYFFQFSSILCGPIVYFNDYIDAVYRPEIRPGAYKASMNKLKISSTSAILLLVLGPKFNVNFLRSAEFLHSTPLIMRFCYITIFTMLSRLKYYVAWHLGESVSNSIGFGYGGIDKETNQPKWDKCSSMDLIKFETSLNLRDAILAWNKSTQTWLRRTAYERAPRFRLLATYVLSAVWHGFYPGYYMTFLGGALFTQASRLGRRHVRPVFQRGKVLPKLYDFSTFVLTRITIAYIAFPFVILDFKNNIAIYRSLYFLLHIMAATLILFSALKGLTYLCQKIFKIPKGDITTVLNPHQFWTHHAVDTSKSDLHVQLHMQEFCSSNGIQDPSFSRMPIREFSKSSKLGARVQAREKASGPLKATPVREFNPATMNQIGMMALAGAGVLGIGALCYYGIGLSSAEGAYERSFVWPQYVKDRIRSTYSYLGLGFALSGGAAYATFRSPAAMRLMSSNPIAVGIGSFVALIASSYLVQSMPYDSAIGPKHAAWVAHCALLGFILAPMSIVGGPVLIRAASYTAGIIGGLSAIAVCAPSEKFLAQSGPLGIGLGVVVASSLGSMFLPPTSRIGLGLYGIALYGGLIVFSGMLLYDTQKTIKRAEMHPMYAMQPYDPINNSLHMYMDIINIFVRMVQIMAMGGNGRKR</sequence>
<dbReference type="Pfam" id="PF03062">
    <property type="entry name" value="MBOAT"/>
    <property type="match status" value="1"/>
</dbReference>
<keyword evidence="2" id="KW-0808">Transferase</keyword>
<dbReference type="EMBL" id="JAIFTH010001032">
    <property type="protein sequence ID" value="KAG9508740.1"/>
    <property type="molecule type" value="Genomic_DNA"/>
</dbReference>